<dbReference type="EMBL" id="LWQT01000042">
    <property type="protein sequence ID" value="OAN52858.1"/>
    <property type="molecule type" value="Genomic_DNA"/>
</dbReference>
<evidence type="ECO:0000313" key="2">
    <source>
        <dbReference type="Proteomes" id="UP000078428"/>
    </source>
</evidence>
<proteinExistence type="predicted"/>
<dbReference type="AlphaFoldDB" id="A0A178MTI4"/>
<comment type="caution">
    <text evidence="1">The sequence shown here is derived from an EMBL/GenBank/DDBJ whole genome shotgun (WGS) entry which is preliminary data.</text>
</comment>
<evidence type="ECO:0000313" key="1">
    <source>
        <dbReference type="EMBL" id="OAN52858.1"/>
    </source>
</evidence>
<accession>A0A178MTI4</accession>
<organism evidence="1 2">
    <name type="scientific">Paramagnetospirillum marisnigri</name>
    <dbReference type="NCBI Taxonomy" id="1285242"/>
    <lineage>
        <taxon>Bacteria</taxon>
        <taxon>Pseudomonadati</taxon>
        <taxon>Pseudomonadota</taxon>
        <taxon>Alphaproteobacteria</taxon>
        <taxon>Rhodospirillales</taxon>
        <taxon>Magnetospirillaceae</taxon>
        <taxon>Paramagnetospirillum</taxon>
    </lineage>
</organism>
<dbReference type="Proteomes" id="UP000078428">
    <property type="component" value="Unassembled WGS sequence"/>
</dbReference>
<gene>
    <name evidence="1" type="ORF">A6A04_15260</name>
</gene>
<protein>
    <submittedName>
        <fullName evidence="1">Uncharacterized protein</fullName>
    </submittedName>
</protein>
<reference evidence="1 2" key="1">
    <citation type="submission" date="2016-04" db="EMBL/GenBank/DDBJ databases">
        <title>Draft genome sequence of freshwater magnetotactic bacteria Magnetospirillum marisnigri SP-1 and Magnetospirillum moscoviense BB-1.</title>
        <authorList>
            <person name="Koziaeva V."/>
            <person name="Dziuba M.V."/>
            <person name="Ivanov T.M."/>
            <person name="Kuznetsov B."/>
            <person name="Grouzdev D.S."/>
        </authorList>
    </citation>
    <scope>NUCLEOTIDE SEQUENCE [LARGE SCALE GENOMIC DNA]</scope>
    <source>
        <strain evidence="1 2">SP-1</strain>
    </source>
</reference>
<sequence length="64" mass="6689">MDPSLIEIIKQAVLSARGQGLTGSEERAAAEAVLMSMIPSLSPSIANLIVEQLYPFVAEMSAAA</sequence>
<dbReference type="OrthoDB" id="7362273at2"/>
<keyword evidence="2" id="KW-1185">Reference proteome</keyword>
<dbReference type="RefSeq" id="WP_068490616.1">
    <property type="nucleotide sequence ID" value="NZ_LWQT01000042.1"/>
</dbReference>
<name>A0A178MTI4_9PROT</name>